<dbReference type="PROSITE" id="PS50887">
    <property type="entry name" value="GGDEF"/>
    <property type="match status" value="1"/>
</dbReference>
<feature type="transmembrane region" description="Helical" evidence="4">
    <location>
        <begin position="7"/>
        <end position="29"/>
    </location>
</feature>
<dbReference type="InterPro" id="IPR029151">
    <property type="entry name" value="Sensor-like_sf"/>
</dbReference>
<accession>A0A9X1B3G9</accession>
<dbReference type="InterPro" id="IPR029787">
    <property type="entry name" value="Nucleotide_cyclase"/>
</dbReference>
<organism evidence="6 7">
    <name type="scientific">Lamprobacter modestohalophilus</name>
    <dbReference type="NCBI Taxonomy" id="1064514"/>
    <lineage>
        <taxon>Bacteria</taxon>
        <taxon>Pseudomonadati</taxon>
        <taxon>Pseudomonadota</taxon>
        <taxon>Gammaproteobacteria</taxon>
        <taxon>Chromatiales</taxon>
        <taxon>Chromatiaceae</taxon>
        <taxon>Lamprobacter</taxon>
    </lineage>
</organism>
<dbReference type="InterPro" id="IPR050469">
    <property type="entry name" value="Diguanylate_Cyclase"/>
</dbReference>
<evidence type="ECO:0000256" key="1">
    <source>
        <dbReference type="ARBA" id="ARBA00001946"/>
    </source>
</evidence>
<gene>
    <name evidence="6" type="ORF">CKO42_08435</name>
</gene>
<dbReference type="GO" id="GO:1902201">
    <property type="term" value="P:negative regulation of bacterial-type flagellum-dependent cell motility"/>
    <property type="evidence" value="ECO:0007669"/>
    <property type="project" value="TreeGrafter"/>
</dbReference>
<comment type="catalytic activity">
    <reaction evidence="3">
        <text>2 GTP = 3',3'-c-di-GMP + 2 diphosphate</text>
        <dbReference type="Rhea" id="RHEA:24898"/>
        <dbReference type="ChEBI" id="CHEBI:33019"/>
        <dbReference type="ChEBI" id="CHEBI:37565"/>
        <dbReference type="ChEBI" id="CHEBI:58805"/>
        <dbReference type="EC" id="2.7.7.65"/>
    </reaction>
</comment>
<reference evidence="6 7" key="1">
    <citation type="journal article" date="2020" name="Microorganisms">
        <title>Osmotic Adaptation and Compatible Solute Biosynthesis of Phototrophic Bacteria as Revealed from Genome Analyses.</title>
        <authorList>
            <person name="Imhoff J.F."/>
            <person name="Rahn T."/>
            <person name="Kunzel S."/>
            <person name="Keller A."/>
            <person name="Neulinger S.C."/>
        </authorList>
    </citation>
    <scope>NUCLEOTIDE SEQUENCE [LARGE SCALE GENOMIC DNA]</scope>
    <source>
        <strain evidence="6 7">DSM 25653</strain>
    </source>
</reference>
<dbReference type="EMBL" id="NRRY01000010">
    <property type="protein sequence ID" value="MBK1618463.1"/>
    <property type="molecule type" value="Genomic_DNA"/>
</dbReference>
<dbReference type="EC" id="2.7.7.65" evidence="2"/>
<dbReference type="PANTHER" id="PTHR45138:SF9">
    <property type="entry name" value="DIGUANYLATE CYCLASE DGCM-RELATED"/>
    <property type="match status" value="1"/>
</dbReference>
<evidence type="ECO:0000256" key="4">
    <source>
        <dbReference type="SAM" id="Phobius"/>
    </source>
</evidence>
<evidence type="ECO:0000256" key="2">
    <source>
        <dbReference type="ARBA" id="ARBA00012528"/>
    </source>
</evidence>
<evidence type="ECO:0000313" key="6">
    <source>
        <dbReference type="EMBL" id="MBK1618463.1"/>
    </source>
</evidence>
<dbReference type="PANTHER" id="PTHR45138">
    <property type="entry name" value="REGULATORY COMPONENTS OF SENSORY TRANSDUCTION SYSTEM"/>
    <property type="match status" value="1"/>
</dbReference>
<sequence length="552" mass="61732">MSTSTRIFLAVSVFIIIIDSLFVVLNAFFAREALQQHFDSWGDDRRATYSILRDQTLDTMQVLAEIFSRDPQLHALFIEGRDAVISEGGGPGGEEAAIFRTALLKRLQPAWTVARRDFKLRQLHFHIGPASLSFLRVHQPDHYGDRMDNLRHIIVDATADGQRRSGFELGRIYSGLRGVVPIFPTIGKHRGAAIGALEVGTSYQPLLEILEYHTGSDFAVLLKADRVDRAMWDQFRKDLVTLERDDLVVEATTSKCIARVINEVPSNLFEGRSQDQLQIAHFQRADDRWIVVATWPLEDYLSRTRSQGGTPGFVAVCDDVTGEMDAYQRRLATSVIYAIVAFLALEIVLYFAIRNGTRHLQRRVEAATQSIRDLNSALKVRAETDSLTGLLNRTTFYAIAEETRHRVQQQAQGLSVAMIDIDHFKRINDHYGHVIGDQVIRAIAQTLRATVRDGDLVCRYGGEEFLLLLQHPVARDEALEASSTLEAVATRIHAAVSALRIPIDQPDAEIRVTVSVGVTEMHGDEALECAINRADGLLYAAKRGGRNRVVRG</sequence>
<name>A0A9X1B3G9_9GAMM</name>
<keyword evidence="4" id="KW-0812">Transmembrane</keyword>
<dbReference type="FunFam" id="3.30.70.270:FF:000001">
    <property type="entry name" value="Diguanylate cyclase domain protein"/>
    <property type="match status" value="1"/>
</dbReference>
<feature type="transmembrane region" description="Helical" evidence="4">
    <location>
        <begin position="334"/>
        <end position="353"/>
    </location>
</feature>
<dbReference type="Pfam" id="PF14827">
    <property type="entry name" value="dCache_3"/>
    <property type="match status" value="1"/>
</dbReference>
<dbReference type="InterPro" id="IPR029150">
    <property type="entry name" value="dCache_3"/>
</dbReference>
<dbReference type="Proteomes" id="UP001138768">
    <property type="component" value="Unassembled WGS sequence"/>
</dbReference>
<dbReference type="InterPro" id="IPR000160">
    <property type="entry name" value="GGDEF_dom"/>
</dbReference>
<comment type="cofactor">
    <cofactor evidence="1">
        <name>Mg(2+)</name>
        <dbReference type="ChEBI" id="CHEBI:18420"/>
    </cofactor>
</comment>
<dbReference type="SUPFAM" id="SSF55073">
    <property type="entry name" value="Nucleotide cyclase"/>
    <property type="match status" value="1"/>
</dbReference>
<dbReference type="InterPro" id="IPR043128">
    <property type="entry name" value="Rev_trsase/Diguanyl_cyclase"/>
</dbReference>
<dbReference type="CDD" id="cd01949">
    <property type="entry name" value="GGDEF"/>
    <property type="match status" value="1"/>
</dbReference>
<proteinExistence type="predicted"/>
<dbReference type="GO" id="GO:0052621">
    <property type="term" value="F:diguanylate cyclase activity"/>
    <property type="evidence" value="ECO:0007669"/>
    <property type="project" value="UniProtKB-EC"/>
</dbReference>
<evidence type="ECO:0000259" key="5">
    <source>
        <dbReference type="PROSITE" id="PS50887"/>
    </source>
</evidence>
<dbReference type="GO" id="GO:0043709">
    <property type="term" value="P:cell adhesion involved in single-species biofilm formation"/>
    <property type="evidence" value="ECO:0007669"/>
    <property type="project" value="TreeGrafter"/>
</dbReference>
<feature type="domain" description="GGDEF" evidence="5">
    <location>
        <begin position="412"/>
        <end position="552"/>
    </location>
</feature>
<evidence type="ECO:0000313" key="7">
    <source>
        <dbReference type="Proteomes" id="UP001138768"/>
    </source>
</evidence>
<dbReference type="SMART" id="SM00267">
    <property type="entry name" value="GGDEF"/>
    <property type="match status" value="1"/>
</dbReference>
<evidence type="ECO:0000256" key="3">
    <source>
        <dbReference type="ARBA" id="ARBA00034247"/>
    </source>
</evidence>
<dbReference type="AlphaFoldDB" id="A0A9X1B3G9"/>
<dbReference type="GO" id="GO:0005886">
    <property type="term" value="C:plasma membrane"/>
    <property type="evidence" value="ECO:0007669"/>
    <property type="project" value="TreeGrafter"/>
</dbReference>
<dbReference type="RefSeq" id="WP_200242033.1">
    <property type="nucleotide sequence ID" value="NZ_NRRY01000010.1"/>
</dbReference>
<dbReference type="NCBIfam" id="TIGR00254">
    <property type="entry name" value="GGDEF"/>
    <property type="match status" value="1"/>
</dbReference>
<protein>
    <recommendedName>
        <fullName evidence="2">diguanylate cyclase</fullName>
        <ecNumber evidence="2">2.7.7.65</ecNumber>
    </recommendedName>
</protein>
<keyword evidence="4" id="KW-1133">Transmembrane helix</keyword>
<keyword evidence="4" id="KW-0472">Membrane</keyword>
<dbReference type="SUPFAM" id="SSF103190">
    <property type="entry name" value="Sensory domain-like"/>
    <property type="match status" value="1"/>
</dbReference>
<dbReference type="Pfam" id="PF00990">
    <property type="entry name" value="GGDEF"/>
    <property type="match status" value="1"/>
</dbReference>
<keyword evidence="7" id="KW-1185">Reference proteome</keyword>
<dbReference type="Gene3D" id="3.30.70.270">
    <property type="match status" value="1"/>
</dbReference>
<comment type="caution">
    <text evidence="6">The sequence shown here is derived from an EMBL/GenBank/DDBJ whole genome shotgun (WGS) entry which is preliminary data.</text>
</comment>